<feature type="domain" description="Major facilitator superfamily (MFS) profile" evidence="9">
    <location>
        <begin position="100"/>
        <end position="495"/>
    </location>
</feature>
<dbReference type="InterPro" id="IPR044772">
    <property type="entry name" value="NO3_transporter"/>
</dbReference>
<dbReference type="GO" id="GO:0016020">
    <property type="term" value="C:membrane"/>
    <property type="evidence" value="ECO:0007669"/>
    <property type="project" value="UniProtKB-SubCell"/>
</dbReference>
<feature type="transmembrane region" description="Helical" evidence="8">
    <location>
        <begin position="452"/>
        <end position="473"/>
    </location>
</feature>
<sequence length="563" mass="61466">MAKPNSPNNNASGLSSEKVQQEGERGMQLADVPLDYEPSLSVASSTTSTMPLHFKQFEQEPSECEEVELEVESPFALPVDSEHKARKIKLFSVAKPHMRAFHLSWISFFTCFLSSFAAAPLLPVIRDNIDLTKQDIGNAGTASVAGSIFSRLLMGALCDIVGPRYACAFLVMLTAPAVFAMASVSTATGFLLSRFCIGFSLATFVSCQYWMSSMFSAEIVGTVNGCTAGWANLGGGATLLIMPLLYHLFQGPFACDNFVAWRLAFFVPGMMHIASGLMVMILGQDLPDGNFHELKEKGEQVKDSWSKVIFYAIINHKNWVFALSYGFCFGVELTIDNIISQYFYDRFELPLHTAGVVASVFGMANIISRPFGGYLSDWTAQKLGMRGRLWTLWITQTLGGLFCFILGRLNDLGSVIVAMIFFSIFAEAAAGATFGIIPFISRRSLGAISGTIGAGGVFGAILTQLIFFTSPAYSTETGLSLMGIMIVCCTLPLMGIYFPQWGGMLWPASKSPSATEEAYYTKEWSKEEQEKGMHLASLKFAENTRGERGRRIAPAPTPIYSSS</sequence>
<dbReference type="Pfam" id="PF07690">
    <property type="entry name" value="MFS_1"/>
    <property type="match status" value="1"/>
</dbReference>
<evidence type="ECO:0000256" key="4">
    <source>
        <dbReference type="ARBA" id="ARBA00022989"/>
    </source>
</evidence>
<dbReference type="InterPro" id="IPR011701">
    <property type="entry name" value="MFS"/>
</dbReference>
<dbReference type="OrthoDB" id="434240at2759"/>
<feature type="transmembrane region" description="Helical" evidence="8">
    <location>
        <begin position="415"/>
        <end position="440"/>
    </location>
</feature>
<evidence type="ECO:0000256" key="5">
    <source>
        <dbReference type="ARBA" id="ARBA00023063"/>
    </source>
</evidence>
<feature type="region of interest" description="Disordered" evidence="7">
    <location>
        <begin position="1"/>
        <end position="28"/>
    </location>
</feature>
<evidence type="ECO:0000256" key="3">
    <source>
        <dbReference type="ARBA" id="ARBA00022692"/>
    </source>
</evidence>
<keyword evidence="4 8" id="KW-1133">Transmembrane helix</keyword>
<dbReference type="SUPFAM" id="SSF103473">
    <property type="entry name" value="MFS general substrate transporter"/>
    <property type="match status" value="1"/>
</dbReference>
<evidence type="ECO:0000259" key="9">
    <source>
        <dbReference type="PROSITE" id="PS50850"/>
    </source>
</evidence>
<name>A0A9D4URD0_ADICA</name>
<feature type="transmembrane region" description="Helical" evidence="8">
    <location>
        <begin position="223"/>
        <end position="246"/>
    </location>
</feature>
<comment type="caution">
    <text evidence="10">The sequence shown here is derived from an EMBL/GenBank/DDBJ whole genome shotgun (WGS) entry which is preliminary data.</text>
</comment>
<dbReference type="InterPro" id="IPR020846">
    <property type="entry name" value="MFS_dom"/>
</dbReference>
<feature type="transmembrane region" description="Helical" evidence="8">
    <location>
        <begin position="389"/>
        <end position="409"/>
    </location>
</feature>
<feature type="transmembrane region" description="Helical" evidence="8">
    <location>
        <begin position="105"/>
        <end position="124"/>
    </location>
</feature>
<evidence type="ECO:0000256" key="1">
    <source>
        <dbReference type="ARBA" id="ARBA00004141"/>
    </source>
</evidence>
<dbReference type="CDD" id="cd17341">
    <property type="entry name" value="MFS_NRT2_like"/>
    <property type="match status" value="1"/>
</dbReference>
<dbReference type="EMBL" id="JABFUD020000012">
    <property type="protein sequence ID" value="KAI5072688.1"/>
    <property type="molecule type" value="Genomic_DNA"/>
</dbReference>
<evidence type="ECO:0000256" key="8">
    <source>
        <dbReference type="SAM" id="Phobius"/>
    </source>
</evidence>
<proteinExistence type="inferred from homology"/>
<accession>A0A9D4URD0</accession>
<dbReference type="AlphaFoldDB" id="A0A9D4URD0"/>
<dbReference type="PANTHER" id="PTHR23515">
    <property type="entry name" value="HIGH-AFFINITY NITRATE TRANSPORTER 2.3"/>
    <property type="match status" value="1"/>
</dbReference>
<organism evidence="10 11">
    <name type="scientific">Adiantum capillus-veneris</name>
    <name type="common">Maidenhair fern</name>
    <dbReference type="NCBI Taxonomy" id="13818"/>
    <lineage>
        <taxon>Eukaryota</taxon>
        <taxon>Viridiplantae</taxon>
        <taxon>Streptophyta</taxon>
        <taxon>Embryophyta</taxon>
        <taxon>Tracheophyta</taxon>
        <taxon>Polypodiopsida</taxon>
        <taxon>Polypodiidae</taxon>
        <taxon>Polypodiales</taxon>
        <taxon>Pteridineae</taxon>
        <taxon>Pteridaceae</taxon>
        <taxon>Vittarioideae</taxon>
        <taxon>Adiantum</taxon>
    </lineage>
</organism>
<reference evidence="10" key="1">
    <citation type="submission" date="2021-01" db="EMBL/GenBank/DDBJ databases">
        <title>Adiantum capillus-veneris genome.</title>
        <authorList>
            <person name="Fang Y."/>
            <person name="Liao Q."/>
        </authorList>
    </citation>
    <scope>NUCLEOTIDE SEQUENCE</scope>
    <source>
        <strain evidence="10">H3</strain>
        <tissue evidence="10">Leaf</tissue>
    </source>
</reference>
<feature type="transmembrane region" description="Helical" evidence="8">
    <location>
        <begin position="349"/>
        <end position="368"/>
    </location>
</feature>
<dbReference type="Gene3D" id="1.20.1250.20">
    <property type="entry name" value="MFS general substrate transporter like domains"/>
    <property type="match status" value="2"/>
</dbReference>
<dbReference type="Proteomes" id="UP000886520">
    <property type="component" value="Chromosome 12"/>
</dbReference>
<keyword evidence="6 8" id="KW-0472">Membrane</keyword>
<keyword evidence="5" id="KW-0534">Nitrate assimilation</keyword>
<feature type="compositionally biased region" description="Polar residues" evidence="7">
    <location>
        <begin position="1"/>
        <end position="18"/>
    </location>
</feature>
<evidence type="ECO:0000256" key="6">
    <source>
        <dbReference type="ARBA" id="ARBA00023136"/>
    </source>
</evidence>
<keyword evidence="11" id="KW-1185">Reference proteome</keyword>
<feature type="transmembrane region" description="Helical" evidence="8">
    <location>
        <begin position="479"/>
        <end position="498"/>
    </location>
</feature>
<evidence type="ECO:0000313" key="10">
    <source>
        <dbReference type="EMBL" id="KAI5072688.1"/>
    </source>
</evidence>
<dbReference type="GO" id="GO:0015112">
    <property type="term" value="F:nitrate transmembrane transporter activity"/>
    <property type="evidence" value="ECO:0007669"/>
    <property type="project" value="InterPro"/>
</dbReference>
<evidence type="ECO:0000256" key="7">
    <source>
        <dbReference type="SAM" id="MobiDB-lite"/>
    </source>
</evidence>
<keyword evidence="3 8" id="KW-0812">Transmembrane</keyword>
<feature type="region of interest" description="Disordered" evidence="7">
    <location>
        <begin position="544"/>
        <end position="563"/>
    </location>
</feature>
<comment type="similarity">
    <text evidence="2">Belongs to the major facilitator superfamily. Nitrate/nitrite porter (TC 2.A.1.8) family.</text>
</comment>
<dbReference type="PROSITE" id="PS50850">
    <property type="entry name" value="MFS"/>
    <property type="match status" value="1"/>
</dbReference>
<gene>
    <name evidence="10" type="ORF">GOP47_0012794</name>
</gene>
<dbReference type="InterPro" id="IPR036259">
    <property type="entry name" value="MFS_trans_sf"/>
</dbReference>
<dbReference type="GO" id="GO:0042128">
    <property type="term" value="P:nitrate assimilation"/>
    <property type="evidence" value="ECO:0007669"/>
    <property type="project" value="UniProtKB-KW"/>
</dbReference>
<evidence type="ECO:0000313" key="11">
    <source>
        <dbReference type="Proteomes" id="UP000886520"/>
    </source>
</evidence>
<evidence type="ECO:0000256" key="2">
    <source>
        <dbReference type="ARBA" id="ARBA00008432"/>
    </source>
</evidence>
<protein>
    <recommendedName>
        <fullName evidence="9">Major facilitator superfamily (MFS) profile domain-containing protein</fullName>
    </recommendedName>
</protein>
<feature type="transmembrane region" description="Helical" evidence="8">
    <location>
        <begin position="165"/>
        <end position="185"/>
    </location>
</feature>
<comment type="subcellular location">
    <subcellularLocation>
        <location evidence="1">Membrane</location>
        <topology evidence="1">Multi-pass membrane protein</topology>
    </subcellularLocation>
</comment>
<dbReference type="FunFam" id="1.20.1250.20:FF:000053">
    <property type="entry name" value="Nitrate transporter 2.1"/>
    <property type="match status" value="1"/>
</dbReference>
<feature type="transmembrane region" description="Helical" evidence="8">
    <location>
        <begin position="258"/>
        <end position="282"/>
    </location>
</feature>
<feature type="transmembrane region" description="Helical" evidence="8">
    <location>
        <begin position="191"/>
        <end position="211"/>
    </location>
</feature>